<dbReference type="EMBL" id="JANPWB010000003">
    <property type="protein sequence ID" value="KAJ1198234.1"/>
    <property type="molecule type" value="Genomic_DNA"/>
</dbReference>
<dbReference type="AlphaFoldDB" id="A0AAV7VDQ9"/>
<protein>
    <submittedName>
        <fullName evidence="1">Uncharacterized protein</fullName>
    </submittedName>
</protein>
<evidence type="ECO:0000313" key="1">
    <source>
        <dbReference type="EMBL" id="KAJ1198234.1"/>
    </source>
</evidence>
<name>A0AAV7VDQ9_PLEWA</name>
<keyword evidence="2" id="KW-1185">Reference proteome</keyword>
<comment type="caution">
    <text evidence="1">The sequence shown here is derived from an EMBL/GenBank/DDBJ whole genome shotgun (WGS) entry which is preliminary data.</text>
</comment>
<proteinExistence type="predicted"/>
<sequence>MPNLFCVLPAVAFSRALEREGERLDAAEAGGRDSGGLCSVWHAARLHCLLNLFRVLPAVAFSRALEREGEWL</sequence>
<organism evidence="1 2">
    <name type="scientific">Pleurodeles waltl</name>
    <name type="common">Iberian ribbed newt</name>
    <dbReference type="NCBI Taxonomy" id="8319"/>
    <lineage>
        <taxon>Eukaryota</taxon>
        <taxon>Metazoa</taxon>
        <taxon>Chordata</taxon>
        <taxon>Craniata</taxon>
        <taxon>Vertebrata</taxon>
        <taxon>Euteleostomi</taxon>
        <taxon>Amphibia</taxon>
        <taxon>Batrachia</taxon>
        <taxon>Caudata</taxon>
        <taxon>Salamandroidea</taxon>
        <taxon>Salamandridae</taxon>
        <taxon>Pleurodelinae</taxon>
        <taxon>Pleurodeles</taxon>
    </lineage>
</organism>
<evidence type="ECO:0000313" key="2">
    <source>
        <dbReference type="Proteomes" id="UP001066276"/>
    </source>
</evidence>
<dbReference type="Proteomes" id="UP001066276">
    <property type="component" value="Chromosome 2_1"/>
</dbReference>
<reference evidence="1" key="1">
    <citation type="journal article" date="2022" name="bioRxiv">
        <title>Sequencing and chromosome-scale assembly of the giantPleurodeles waltlgenome.</title>
        <authorList>
            <person name="Brown T."/>
            <person name="Elewa A."/>
            <person name="Iarovenko S."/>
            <person name="Subramanian E."/>
            <person name="Araus A.J."/>
            <person name="Petzold A."/>
            <person name="Susuki M."/>
            <person name="Suzuki K.-i.T."/>
            <person name="Hayashi T."/>
            <person name="Toyoda A."/>
            <person name="Oliveira C."/>
            <person name="Osipova E."/>
            <person name="Leigh N.D."/>
            <person name="Simon A."/>
            <person name="Yun M.H."/>
        </authorList>
    </citation>
    <scope>NUCLEOTIDE SEQUENCE</scope>
    <source>
        <strain evidence="1">20211129_DDA</strain>
        <tissue evidence="1">Liver</tissue>
    </source>
</reference>
<accession>A0AAV7VDQ9</accession>
<gene>
    <name evidence="1" type="ORF">NDU88_002077</name>
</gene>